<keyword evidence="3" id="KW-0479">Metal-binding</keyword>
<protein>
    <recommendedName>
        <fullName evidence="8">uS12 prolyl 3-hydroxylase</fullName>
    </recommendedName>
</protein>
<dbReference type="GO" id="GO:0031418">
    <property type="term" value="F:L-ascorbic acid binding"/>
    <property type="evidence" value="ECO:0007669"/>
    <property type="project" value="UniProtKB-KW"/>
</dbReference>
<comment type="catalytic activity">
    <reaction evidence="9">
        <text>[ribosomal protein uS12]-L-proline + 2-oxoglutarate + O2 = [ribosomal protein uS12]-(3S)-3-hydroxy-L-proline + succinate + CO2</text>
        <dbReference type="Rhea" id="RHEA:54156"/>
        <dbReference type="Rhea" id="RHEA-COMP:13816"/>
        <dbReference type="Rhea" id="RHEA-COMP:13818"/>
        <dbReference type="ChEBI" id="CHEBI:15379"/>
        <dbReference type="ChEBI" id="CHEBI:16526"/>
        <dbReference type="ChEBI" id="CHEBI:16810"/>
        <dbReference type="ChEBI" id="CHEBI:30031"/>
        <dbReference type="ChEBI" id="CHEBI:50342"/>
        <dbReference type="ChEBI" id="CHEBI:85428"/>
    </reaction>
</comment>
<evidence type="ECO:0000256" key="5">
    <source>
        <dbReference type="ARBA" id="ARBA00022964"/>
    </source>
</evidence>
<keyword evidence="13" id="KW-1185">Reference proteome</keyword>
<gene>
    <name evidence="12" type="ORF">NQ315_011876</name>
</gene>
<dbReference type="Pfam" id="PF13661">
    <property type="entry name" value="2OG-FeII_Oxy_4"/>
    <property type="match status" value="1"/>
</dbReference>
<dbReference type="PROSITE" id="PS51471">
    <property type="entry name" value="FE2OG_OXY"/>
    <property type="match status" value="1"/>
</dbReference>
<name>A0AAV8W105_9CUCU</name>
<dbReference type="GO" id="GO:0006449">
    <property type="term" value="P:regulation of translational termination"/>
    <property type="evidence" value="ECO:0007669"/>
    <property type="project" value="TreeGrafter"/>
</dbReference>
<comment type="caution">
    <text evidence="12">The sequence shown here is derived from an EMBL/GenBank/DDBJ whole genome shotgun (WGS) entry which is preliminary data.</text>
</comment>
<organism evidence="12 13">
    <name type="scientific">Exocentrus adspersus</name>
    <dbReference type="NCBI Taxonomy" id="1586481"/>
    <lineage>
        <taxon>Eukaryota</taxon>
        <taxon>Metazoa</taxon>
        <taxon>Ecdysozoa</taxon>
        <taxon>Arthropoda</taxon>
        <taxon>Hexapoda</taxon>
        <taxon>Insecta</taxon>
        <taxon>Pterygota</taxon>
        <taxon>Neoptera</taxon>
        <taxon>Endopterygota</taxon>
        <taxon>Coleoptera</taxon>
        <taxon>Polyphaga</taxon>
        <taxon>Cucujiformia</taxon>
        <taxon>Chrysomeloidea</taxon>
        <taxon>Cerambycidae</taxon>
        <taxon>Lamiinae</taxon>
        <taxon>Acanthocinini</taxon>
        <taxon>Exocentrus</taxon>
    </lineage>
</organism>
<evidence type="ECO:0000256" key="2">
    <source>
        <dbReference type="ARBA" id="ARBA00007443"/>
    </source>
</evidence>
<dbReference type="Proteomes" id="UP001159042">
    <property type="component" value="Unassembled WGS sequence"/>
</dbReference>
<sequence>MNTNSKGTDSDEYESDFSYVEESSESEPEIECDIWDNDCRVIPKTTSSDIVGYHLMPTCERPMDSQPTKKHRISPELNTALLHSSFKENFKNHWNKNVKLLDESIELIVDPFKVCVVSNFIENVKLLDGIRQEFYELNWNIRNMDLYEFFQSKDLKYLNSEYISSVFNFLKTDVMAWVADLTGLNLTHISATCSLYSNTDYLLVHDDQREDRLVAFVLYLSKDWSECYGGALQLVSKDEEGHPDKVVRSVYPSDNQLVFFPVTNDSYHQVEEVISTNNCRLSINGWFHTKDPPIFHSPIYKPLENGLYGKNYTTAKEVDIELTSWINDDYLEAKAIKLIQKHIEENSEISLRSFLKKESFNEVLRTLKSEDTSWIKVGPPNRYCYEVIDVTNLPHIIERFIDLFQSVKMFNLLKRYTDLDLTGAKASIKFELQRWTPASYSLLTDYNWQEKNELDLIIYFGCSKASDVIGARTQYITIEDEIQNALITLDPEENNLNIVYRDSARFTKYFSKQSKCRCFYSLVCSYSE</sequence>
<keyword evidence="6" id="KW-0560">Oxidoreductase</keyword>
<comment type="cofactor">
    <cofactor evidence="1">
        <name>L-ascorbate</name>
        <dbReference type="ChEBI" id="CHEBI:38290"/>
    </cofactor>
</comment>
<evidence type="ECO:0000256" key="8">
    <source>
        <dbReference type="ARBA" id="ARBA00029938"/>
    </source>
</evidence>
<dbReference type="InterPro" id="IPR005123">
    <property type="entry name" value="Oxoglu/Fe-dep_dioxygenase_dom"/>
</dbReference>
<dbReference type="GO" id="GO:0005506">
    <property type="term" value="F:iron ion binding"/>
    <property type="evidence" value="ECO:0007669"/>
    <property type="project" value="InterPro"/>
</dbReference>
<dbReference type="GO" id="GO:0005737">
    <property type="term" value="C:cytoplasm"/>
    <property type="evidence" value="ECO:0007669"/>
    <property type="project" value="TreeGrafter"/>
</dbReference>
<keyword evidence="4" id="KW-0847">Vitamin C</keyword>
<dbReference type="Pfam" id="PF10637">
    <property type="entry name" value="Ofd1_CTDD"/>
    <property type="match status" value="1"/>
</dbReference>
<evidence type="ECO:0000256" key="9">
    <source>
        <dbReference type="ARBA" id="ARBA00047444"/>
    </source>
</evidence>
<dbReference type="InterPro" id="IPR006620">
    <property type="entry name" value="Pro_4_hyd_alph"/>
</dbReference>
<evidence type="ECO:0000259" key="11">
    <source>
        <dbReference type="PROSITE" id="PS51471"/>
    </source>
</evidence>
<comment type="similarity">
    <text evidence="2">Belongs to the TPA1 family.</text>
</comment>
<dbReference type="InterPro" id="IPR051842">
    <property type="entry name" value="uS12_prolyl_hydroxylase"/>
</dbReference>
<dbReference type="PANTHER" id="PTHR12117">
    <property type="entry name" value="HISTONE ACETYLTRANSFERASE COMPLEX"/>
    <property type="match status" value="1"/>
</dbReference>
<reference evidence="12 13" key="1">
    <citation type="journal article" date="2023" name="Insect Mol. Biol.">
        <title>Genome sequencing provides insights into the evolution of gene families encoding plant cell wall-degrading enzymes in longhorned beetles.</title>
        <authorList>
            <person name="Shin N.R."/>
            <person name="Okamura Y."/>
            <person name="Kirsch R."/>
            <person name="Pauchet Y."/>
        </authorList>
    </citation>
    <scope>NUCLEOTIDE SEQUENCE [LARGE SCALE GENOMIC DNA]</scope>
    <source>
        <strain evidence="12">EAD_L_NR</strain>
    </source>
</reference>
<evidence type="ECO:0000256" key="3">
    <source>
        <dbReference type="ARBA" id="ARBA00022723"/>
    </source>
</evidence>
<keyword evidence="7" id="KW-0408">Iron</keyword>
<evidence type="ECO:0000313" key="13">
    <source>
        <dbReference type="Proteomes" id="UP001159042"/>
    </source>
</evidence>
<keyword evidence="5" id="KW-0223">Dioxygenase</keyword>
<dbReference type="PANTHER" id="PTHR12117:SF0">
    <property type="entry name" value="PROLYL 3-HYDROXYLASE OGFOD1"/>
    <property type="match status" value="1"/>
</dbReference>
<dbReference type="SMART" id="SM00702">
    <property type="entry name" value="P4Hc"/>
    <property type="match status" value="1"/>
</dbReference>
<dbReference type="EMBL" id="JANEYG010000015">
    <property type="protein sequence ID" value="KAJ8920215.1"/>
    <property type="molecule type" value="Genomic_DNA"/>
</dbReference>
<evidence type="ECO:0000256" key="10">
    <source>
        <dbReference type="SAM" id="MobiDB-lite"/>
    </source>
</evidence>
<feature type="domain" description="Fe2OG dioxygenase" evidence="11">
    <location>
        <begin position="187"/>
        <end position="289"/>
    </location>
</feature>
<dbReference type="AlphaFoldDB" id="A0AAV8W105"/>
<evidence type="ECO:0000256" key="6">
    <source>
        <dbReference type="ARBA" id="ARBA00023002"/>
    </source>
</evidence>
<dbReference type="GO" id="GO:0031543">
    <property type="term" value="F:peptidyl-proline dioxygenase activity"/>
    <property type="evidence" value="ECO:0007669"/>
    <property type="project" value="UniProtKB-ARBA"/>
</dbReference>
<evidence type="ECO:0000256" key="4">
    <source>
        <dbReference type="ARBA" id="ARBA00022896"/>
    </source>
</evidence>
<accession>A0AAV8W105</accession>
<evidence type="ECO:0000256" key="7">
    <source>
        <dbReference type="ARBA" id="ARBA00023004"/>
    </source>
</evidence>
<feature type="region of interest" description="Disordered" evidence="10">
    <location>
        <begin position="1"/>
        <end position="28"/>
    </location>
</feature>
<dbReference type="InterPro" id="IPR019601">
    <property type="entry name" value="Oxoglutarate/Fe-dep_Oase_C"/>
</dbReference>
<dbReference type="InterPro" id="IPR039558">
    <property type="entry name" value="TPA1/OFD1_N"/>
</dbReference>
<dbReference type="Gene3D" id="2.60.120.620">
    <property type="entry name" value="q2cbj1_9rhob like domain"/>
    <property type="match status" value="2"/>
</dbReference>
<evidence type="ECO:0000313" key="12">
    <source>
        <dbReference type="EMBL" id="KAJ8920215.1"/>
    </source>
</evidence>
<proteinExistence type="inferred from homology"/>
<evidence type="ECO:0000256" key="1">
    <source>
        <dbReference type="ARBA" id="ARBA00001961"/>
    </source>
</evidence>